<name>A0A0R3U9P4_MESCO</name>
<dbReference type="PANTHER" id="PTHR14270:SF0">
    <property type="entry name" value="NONSENSE-MEDIATED MRNA DECAY FACTOR SMG9"/>
    <property type="match status" value="1"/>
</dbReference>
<keyword evidence="5" id="KW-1185">Reference proteome</keyword>
<evidence type="ECO:0000313" key="5">
    <source>
        <dbReference type="Proteomes" id="UP000267029"/>
    </source>
</evidence>
<dbReference type="PANTHER" id="PTHR14270">
    <property type="entry name" value="NONSENSE-MEDIATED MRNA DECAY FACTOR SMG9"/>
    <property type="match status" value="1"/>
</dbReference>
<evidence type="ECO:0000256" key="1">
    <source>
        <dbReference type="ARBA" id="ARBA00007712"/>
    </source>
</evidence>
<evidence type="ECO:0000256" key="2">
    <source>
        <dbReference type="ARBA" id="ARBA00023161"/>
    </source>
</evidence>
<proteinExistence type="inferred from homology"/>
<evidence type="ECO:0008006" key="6">
    <source>
        <dbReference type="Google" id="ProtNLM"/>
    </source>
</evidence>
<protein>
    <recommendedName>
        <fullName evidence="6">Protein SMG9</fullName>
    </recommendedName>
</protein>
<sequence>MTTVVTPEPPPCVYDLFSTPASIDEAVAANSKDELYALCDDPMVRPVKLINENLHLDNSQDVRNCFIENSGFLVVGVIGLQGTGKSSVANLMANRLVEGPPCDGPFPVQTVASLIEGYPRTTAGVDMYITQDRVIILDTQPLRSWALTDLYIQQDLRSRHQQQQQQLEDVGGGPTGSGKWSVDGYAEMSSLQDGQWRKWMRWPSRRRFEVSSTNCNVGLTDYAASLIHVYNAAPADAFLHPQVHDVRLAAYKRLLANALSARAHLASLVNLGPRILRRHMNSRRQRPQSQPREGPSVETDRTLQLVTTAGDLTEAKSEQTAPPTTLQSETSMRATEAEIVADCCKELEEEAAKASGKTKGPVAASATTKPSAVAVAAAAATSKTTVERFFEDD</sequence>
<feature type="region of interest" description="Disordered" evidence="3">
    <location>
        <begin position="279"/>
        <end position="333"/>
    </location>
</feature>
<dbReference type="InterPro" id="IPR027417">
    <property type="entry name" value="P-loop_NTPase"/>
</dbReference>
<dbReference type="AlphaFoldDB" id="A0A0R3U9P4"/>
<dbReference type="EMBL" id="UXSR01000900">
    <property type="protein sequence ID" value="VDD77640.1"/>
    <property type="molecule type" value="Genomic_DNA"/>
</dbReference>
<feature type="compositionally biased region" description="Polar residues" evidence="3">
    <location>
        <begin position="318"/>
        <end position="333"/>
    </location>
</feature>
<feature type="non-terminal residue" evidence="4">
    <location>
        <position position="393"/>
    </location>
</feature>
<reference evidence="4 5" key="1">
    <citation type="submission" date="2018-10" db="EMBL/GenBank/DDBJ databases">
        <authorList>
            <consortium name="Pathogen Informatics"/>
        </authorList>
    </citation>
    <scope>NUCLEOTIDE SEQUENCE [LARGE SCALE GENOMIC DNA]</scope>
</reference>
<evidence type="ECO:0000313" key="4">
    <source>
        <dbReference type="EMBL" id="VDD77640.1"/>
    </source>
</evidence>
<evidence type="ECO:0000256" key="3">
    <source>
        <dbReference type="SAM" id="MobiDB-lite"/>
    </source>
</evidence>
<feature type="compositionally biased region" description="Low complexity" evidence="3">
    <location>
        <begin position="287"/>
        <end position="296"/>
    </location>
</feature>
<comment type="similarity">
    <text evidence="1">Belongs to the SMG9 family.</text>
</comment>
<dbReference type="GO" id="GO:0000184">
    <property type="term" value="P:nuclear-transcribed mRNA catabolic process, nonsense-mediated decay"/>
    <property type="evidence" value="ECO:0007669"/>
    <property type="project" value="UniProtKB-KW"/>
</dbReference>
<accession>A0A0R3U9P4</accession>
<dbReference type="SUPFAM" id="SSF52540">
    <property type="entry name" value="P-loop containing nucleoside triphosphate hydrolases"/>
    <property type="match status" value="1"/>
</dbReference>
<keyword evidence="2" id="KW-0866">Nonsense-mediated mRNA decay</keyword>
<dbReference type="InterPro" id="IPR039177">
    <property type="entry name" value="SMG9"/>
</dbReference>
<gene>
    <name evidence="4" type="ORF">MCOS_LOCUS3643</name>
</gene>
<dbReference type="Gene3D" id="3.40.50.300">
    <property type="entry name" value="P-loop containing nucleotide triphosphate hydrolases"/>
    <property type="match status" value="1"/>
</dbReference>
<dbReference type="Proteomes" id="UP000267029">
    <property type="component" value="Unassembled WGS sequence"/>
</dbReference>
<dbReference type="OrthoDB" id="79514at2759"/>
<organism evidence="4 5">
    <name type="scientific">Mesocestoides corti</name>
    <name type="common">Flatworm</name>
    <dbReference type="NCBI Taxonomy" id="53468"/>
    <lineage>
        <taxon>Eukaryota</taxon>
        <taxon>Metazoa</taxon>
        <taxon>Spiralia</taxon>
        <taxon>Lophotrochozoa</taxon>
        <taxon>Platyhelminthes</taxon>
        <taxon>Cestoda</taxon>
        <taxon>Eucestoda</taxon>
        <taxon>Cyclophyllidea</taxon>
        <taxon>Mesocestoididae</taxon>
        <taxon>Mesocestoides</taxon>
    </lineage>
</organism>
<dbReference type="STRING" id="53468.A0A0R3U9P4"/>